<dbReference type="GO" id="GO:0008137">
    <property type="term" value="F:NADH dehydrogenase (ubiquinone) activity"/>
    <property type="evidence" value="ECO:0007669"/>
    <property type="project" value="UniProtKB-EC"/>
</dbReference>
<evidence type="ECO:0000256" key="4">
    <source>
        <dbReference type="ARBA" id="ARBA00022692"/>
    </source>
</evidence>
<evidence type="ECO:0000313" key="10">
    <source>
        <dbReference type="EMBL" id="AFD18227.1"/>
    </source>
</evidence>
<feature type="transmembrane region" description="Helical" evidence="9">
    <location>
        <begin position="140"/>
        <end position="160"/>
    </location>
</feature>
<dbReference type="PANTHER" id="PTHR11432:SF3">
    <property type="entry name" value="NADH-UBIQUINONE OXIDOREDUCTASE CHAIN 1"/>
    <property type="match status" value="1"/>
</dbReference>
<comment type="similarity">
    <text evidence="2 7">Belongs to the complex I subunit 1 family.</text>
</comment>
<feature type="transmembrane region" description="Helical" evidence="9">
    <location>
        <begin position="73"/>
        <end position="94"/>
    </location>
</feature>
<dbReference type="GO" id="GO:0005743">
    <property type="term" value="C:mitochondrial inner membrane"/>
    <property type="evidence" value="ECO:0007669"/>
    <property type="project" value="UniProtKB-SubCell"/>
</dbReference>
<dbReference type="GO" id="GO:0003954">
    <property type="term" value="F:NADH dehydrogenase activity"/>
    <property type="evidence" value="ECO:0007669"/>
    <property type="project" value="TreeGrafter"/>
</dbReference>
<dbReference type="PROSITE" id="PS00668">
    <property type="entry name" value="COMPLEX1_ND1_2"/>
    <property type="match status" value="1"/>
</dbReference>
<evidence type="ECO:0000256" key="8">
    <source>
        <dbReference type="RuleBase" id="RU000473"/>
    </source>
</evidence>
<evidence type="ECO:0000256" key="7">
    <source>
        <dbReference type="RuleBase" id="RU000471"/>
    </source>
</evidence>
<organism evidence="10">
    <name type="scientific">Neobenedenia melleni</name>
    <dbReference type="NCBI Taxonomy" id="280695"/>
    <lineage>
        <taxon>Eukaryota</taxon>
        <taxon>Metazoa</taxon>
        <taxon>Spiralia</taxon>
        <taxon>Lophotrochozoa</taxon>
        <taxon>Platyhelminthes</taxon>
        <taxon>Monogenea</taxon>
        <taxon>Monopisthocotylea</taxon>
        <taxon>Capsalidea</taxon>
        <taxon>Capsalidae</taxon>
        <taxon>Neobenedenia</taxon>
    </lineage>
</organism>
<dbReference type="InterPro" id="IPR001694">
    <property type="entry name" value="NADH_UbQ_OxRdtase_su1/FPO"/>
</dbReference>
<feature type="transmembrane region" description="Helical" evidence="9">
    <location>
        <begin position="275"/>
        <end position="295"/>
    </location>
</feature>
<evidence type="ECO:0000256" key="2">
    <source>
        <dbReference type="ARBA" id="ARBA00010535"/>
    </source>
</evidence>
<keyword evidence="4 7" id="KW-0812">Transmembrane</keyword>
<protein>
    <recommendedName>
        <fullName evidence="3 8">NADH-ubiquinone oxidoreductase chain 1</fullName>
        <ecNumber evidence="8">7.1.1.2</ecNumber>
    </recommendedName>
</protein>
<accession>A0A096VGV0</accession>
<dbReference type="Pfam" id="PF00146">
    <property type="entry name" value="NADHdh"/>
    <property type="match status" value="1"/>
</dbReference>
<geneLocation type="mitochondrion" evidence="10"/>
<keyword evidence="6 9" id="KW-0472">Membrane</keyword>
<evidence type="ECO:0000256" key="1">
    <source>
        <dbReference type="ARBA" id="ARBA00004141"/>
    </source>
</evidence>
<sequence>MLFLCDFINLLLSFILIMVFVAFFILSERKVLGYIQIRKGPNKVGLVGLFQSFADLIKLIIKFKFFHNQLRSFISLFSVYLLLLIAFFYCGFYSLWYSNTSSNLSLLIFLVITSLSGYSILGAGWGSYNKYSLFGSLRASFGSVTFEACLMGMALIVGILYSSYNLSYICNFFFSLFFICPFIYFLWLISILCETNRTPFDYAESESDLVSGFNTEFCNVYFTCLFACEYLIIFIMSWFTSVLFFTNFLIPLMTFFNIFFFIWARGTLPRVRYDYFINFMWKYNLLFLVLLIFTFL</sequence>
<feature type="transmembrane region" description="Helical" evidence="9">
    <location>
        <begin position="166"/>
        <end position="189"/>
    </location>
</feature>
<feature type="transmembrane region" description="Helical" evidence="9">
    <location>
        <begin position="7"/>
        <end position="25"/>
    </location>
</feature>
<gene>
    <name evidence="10" type="primary">nad1</name>
</gene>
<feature type="transmembrane region" description="Helical" evidence="9">
    <location>
        <begin position="106"/>
        <end position="128"/>
    </location>
</feature>
<keyword evidence="7" id="KW-0520">NAD</keyword>
<dbReference type="AlphaFoldDB" id="A0A096VGV0"/>
<evidence type="ECO:0000256" key="9">
    <source>
        <dbReference type="SAM" id="Phobius"/>
    </source>
</evidence>
<comment type="catalytic activity">
    <reaction evidence="8">
        <text>a ubiquinone + NADH + 5 H(+)(in) = a ubiquinol + NAD(+) + 4 H(+)(out)</text>
        <dbReference type="Rhea" id="RHEA:29091"/>
        <dbReference type="Rhea" id="RHEA-COMP:9565"/>
        <dbReference type="Rhea" id="RHEA-COMP:9566"/>
        <dbReference type="ChEBI" id="CHEBI:15378"/>
        <dbReference type="ChEBI" id="CHEBI:16389"/>
        <dbReference type="ChEBI" id="CHEBI:17976"/>
        <dbReference type="ChEBI" id="CHEBI:57540"/>
        <dbReference type="ChEBI" id="CHEBI:57945"/>
        <dbReference type="EC" id="7.1.1.2"/>
    </reaction>
</comment>
<keyword evidence="8" id="KW-0830">Ubiquinone</keyword>
<reference evidence="10" key="1">
    <citation type="journal article" date="2014" name="Mol. Biol. Rep.">
        <title>The complete mitochondrial genome of Neobenedenia melleni (Platyhelminthes: Monogenea): mitochondrial gene content, arrangement and composition compared with two Benedenia species.</title>
        <authorList>
            <person name="Zhang J."/>
            <person name="Wu X."/>
            <person name="Li Y."/>
            <person name="Zhao M."/>
            <person name="Xie M."/>
            <person name="Li A."/>
        </authorList>
    </citation>
    <scope>NUCLEOTIDE SEQUENCE</scope>
</reference>
<evidence type="ECO:0000256" key="5">
    <source>
        <dbReference type="ARBA" id="ARBA00022989"/>
    </source>
</evidence>
<dbReference type="InterPro" id="IPR018086">
    <property type="entry name" value="NADH_UbQ_OxRdtase_su1_CS"/>
</dbReference>
<keyword evidence="5 9" id="KW-1133">Transmembrane helix</keyword>
<dbReference type="GO" id="GO:0009060">
    <property type="term" value="P:aerobic respiration"/>
    <property type="evidence" value="ECO:0007669"/>
    <property type="project" value="TreeGrafter"/>
</dbReference>
<evidence type="ECO:0000256" key="6">
    <source>
        <dbReference type="ARBA" id="ARBA00023136"/>
    </source>
</evidence>
<proteinExistence type="inferred from homology"/>
<evidence type="ECO:0000256" key="3">
    <source>
        <dbReference type="ARBA" id="ARBA00021009"/>
    </source>
</evidence>
<feature type="transmembrane region" description="Helical" evidence="9">
    <location>
        <begin position="245"/>
        <end position="263"/>
    </location>
</feature>
<feature type="transmembrane region" description="Helical" evidence="9">
    <location>
        <begin position="220"/>
        <end position="239"/>
    </location>
</feature>
<dbReference type="EMBL" id="JQ038228">
    <property type="protein sequence ID" value="AFD18227.1"/>
    <property type="molecule type" value="Genomic_DNA"/>
</dbReference>
<name>A0A096VGV0_9PLAT</name>
<keyword evidence="8 10" id="KW-0496">Mitochondrion</keyword>
<comment type="subcellular location">
    <subcellularLocation>
        <location evidence="1">Membrane</location>
        <topology evidence="1">Multi-pass membrane protein</topology>
    </subcellularLocation>
    <subcellularLocation>
        <location evidence="7">Mitochondrion inner membrane</location>
        <topology evidence="7">Multi-pass membrane protein</topology>
    </subcellularLocation>
</comment>
<dbReference type="PANTHER" id="PTHR11432">
    <property type="entry name" value="NADH DEHYDROGENASE SUBUNIT 1"/>
    <property type="match status" value="1"/>
</dbReference>
<dbReference type="EC" id="7.1.1.2" evidence="8"/>